<reference evidence="3" key="1">
    <citation type="submission" date="2023-04" db="EMBL/GenBank/DDBJ databases">
        <authorList>
            <person name="Vijverberg K."/>
            <person name="Xiong W."/>
            <person name="Schranz E."/>
        </authorList>
    </citation>
    <scope>NUCLEOTIDE SEQUENCE</scope>
</reference>
<sequence length="375" mass="41981">MSQFFLLRDTLKRKQHTSVRFINKRTDAKSVGNISAPLSTPALSSSSSRTTLASVGTVSAPTFVSHVGATSSTHASSIPTSSNQSSLPTSSTQSSIPTSIQSSPPASTTSSVPRSATNCSESVEENVGVQHQGYLLGSTGLDGRLYIGVRDKELFPSGPCSSIIYESFGERADLNGYSWATLSDETKLLYWDEFHKKLWGHDPAHHELFLYTHTKNHDGVTFLVDKAKKIHDDFMERCDRLEAIGEEIDEDKLFYDVVGGHDRKKRLYGFGSYGKRIRSSKGSSEIHCEQYEDNNAETKVEIENLKKLVETQREQYEDIQQKYEDVQQKYEDAQKKNVEFQQKNVDVQAKSELQLAQAMNVINTLSEQVKTFINQ</sequence>
<dbReference type="EMBL" id="OX465081">
    <property type="protein sequence ID" value="CAI9287693.1"/>
    <property type="molecule type" value="Genomic_DNA"/>
</dbReference>
<name>A0AA35Z869_LACSI</name>
<keyword evidence="1" id="KW-0175">Coiled coil</keyword>
<organism evidence="3 4">
    <name type="scientific">Lactuca saligna</name>
    <name type="common">Willowleaf lettuce</name>
    <dbReference type="NCBI Taxonomy" id="75948"/>
    <lineage>
        <taxon>Eukaryota</taxon>
        <taxon>Viridiplantae</taxon>
        <taxon>Streptophyta</taxon>
        <taxon>Embryophyta</taxon>
        <taxon>Tracheophyta</taxon>
        <taxon>Spermatophyta</taxon>
        <taxon>Magnoliopsida</taxon>
        <taxon>eudicotyledons</taxon>
        <taxon>Gunneridae</taxon>
        <taxon>Pentapetalae</taxon>
        <taxon>asterids</taxon>
        <taxon>campanulids</taxon>
        <taxon>Asterales</taxon>
        <taxon>Asteraceae</taxon>
        <taxon>Cichorioideae</taxon>
        <taxon>Cichorieae</taxon>
        <taxon>Lactucinae</taxon>
        <taxon>Lactuca</taxon>
    </lineage>
</organism>
<accession>A0AA35Z869</accession>
<evidence type="ECO:0000256" key="2">
    <source>
        <dbReference type="SAM" id="MobiDB-lite"/>
    </source>
</evidence>
<gene>
    <name evidence="3" type="ORF">LSALG_LOCUS27041</name>
</gene>
<evidence type="ECO:0000313" key="4">
    <source>
        <dbReference type="Proteomes" id="UP001177003"/>
    </source>
</evidence>
<proteinExistence type="predicted"/>
<feature type="region of interest" description="Disordered" evidence="2">
    <location>
        <begin position="71"/>
        <end position="124"/>
    </location>
</feature>
<dbReference type="Proteomes" id="UP001177003">
    <property type="component" value="Chromosome 5"/>
</dbReference>
<keyword evidence="4" id="KW-1185">Reference proteome</keyword>
<feature type="compositionally biased region" description="Low complexity" evidence="2">
    <location>
        <begin position="71"/>
        <end position="115"/>
    </location>
</feature>
<evidence type="ECO:0000256" key="1">
    <source>
        <dbReference type="SAM" id="Coils"/>
    </source>
</evidence>
<protein>
    <submittedName>
        <fullName evidence="3">Uncharacterized protein</fullName>
    </submittedName>
</protein>
<feature type="coiled-coil region" evidence="1">
    <location>
        <begin position="288"/>
        <end position="350"/>
    </location>
</feature>
<dbReference type="AlphaFoldDB" id="A0AA35Z869"/>
<evidence type="ECO:0000313" key="3">
    <source>
        <dbReference type="EMBL" id="CAI9287693.1"/>
    </source>
</evidence>